<name>A0A0C9ZF47_9AGAM</name>
<keyword evidence="3" id="KW-1185">Reference proteome</keyword>
<dbReference type="AlphaFoldDB" id="A0A0C9ZF47"/>
<dbReference type="EMBL" id="KN833755">
    <property type="protein sequence ID" value="KIK21072.1"/>
    <property type="molecule type" value="Genomic_DNA"/>
</dbReference>
<evidence type="ECO:0000313" key="2">
    <source>
        <dbReference type="EMBL" id="KIK21072.1"/>
    </source>
</evidence>
<evidence type="ECO:0000256" key="1">
    <source>
        <dbReference type="SAM" id="MobiDB-lite"/>
    </source>
</evidence>
<dbReference type="Proteomes" id="UP000054018">
    <property type="component" value="Unassembled WGS sequence"/>
</dbReference>
<dbReference type="HOGENOM" id="CLU_511009_0_0_1"/>
<feature type="compositionally biased region" description="Polar residues" evidence="1">
    <location>
        <begin position="77"/>
        <end position="101"/>
    </location>
</feature>
<reference evidence="2 3" key="1">
    <citation type="submission" date="2014-04" db="EMBL/GenBank/DDBJ databases">
        <authorList>
            <consortium name="DOE Joint Genome Institute"/>
            <person name="Kuo A."/>
            <person name="Kohler A."/>
            <person name="Costa M.D."/>
            <person name="Nagy L.G."/>
            <person name="Floudas D."/>
            <person name="Copeland A."/>
            <person name="Barry K.W."/>
            <person name="Cichocki N."/>
            <person name="Veneault-Fourrey C."/>
            <person name="LaButti K."/>
            <person name="Lindquist E.A."/>
            <person name="Lipzen A."/>
            <person name="Lundell T."/>
            <person name="Morin E."/>
            <person name="Murat C."/>
            <person name="Sun H."/>
            <person name="Tunlid A."/>
            <person name="Henrissat B."/>
            <person name="Grigoriev I.V."/>
            <person name="Hibbett D.S."/>
            <person name="Martin F."/>
            <person name="Nordberg H.P."/>
            <person name="Cantor M.N."/>
            <person name="Hua S.X."/>
        </authorList>
    </citation>
    <scope>NUCLEOTIDE SEQUENCE [LARGE SCALE GENOMIC DNA]</scope>
    <source>
        <strain evidence="2 3">441</strain>
    </source>
</reference>
<feature type="region of interest" description="Disordered" evidence="1">
    <location>
        <begin position="1"/>
        <end position="105"/>
    </location>
</feature>
<proteinExistence type="predicted"/>
<evidence type="ECO:0000313" key="3">
    <source>
        <dbReference type="Proteomes" id="UP000054018"/>
    </source>
</evidence>
<dbReference type="OrthoDB" id="3270899at2759"/>
<feature type="compositionally biased region" description="Polar residues" evidence="1">
    <location>
        <begin position="55"/>
        <end position="69"/>
    </location>
</feature>
<sequence length="533" mass="60955">MGPACEELARVQLPPMTDEEMANMGSTSGDTVDMEVEGVPSIPMDIDEAAGPSSGGSRQASSEPGTSMQAHRLSSPMARSTDPSPFQSHLNTPIISRSPSVNRDDWYPLEKSETRSFSILYIPDPSRAVSRREADTDLAWATREITHGQFEAIKYLTGFVYKQRETKTGVKVRVTEWLWVILQMDDYNKGEAFRIHYMPWDKFRDIILDPRANHPAWNELAKNDCIIGGIDYSIDYRSVDNCYGLDKDRLARYEHHMKLLASMTQFWPPIEQIRLAGRKWPTTCHLRMIAQIKENYYPLTTHLEDGADIPEGTVLKRSNSDCGKHVIFPSAAAKYRTWHHLRSCINDDEIWMAQEYVESLVTIGEWRVFVIGGRIMSVVHTQKRSDGLWTGEQTSAYMTCEEIQELIQSQEPPISPGELKKRIINPQHGTVVLREQGKTQFRNFVLDTWRNLVLRETRQWGAKSSLAVFCRMDIGLGFPPEGPPRYFVNEVERTPTTSLWFSCNPGNSMGTMADTFCMVFRQWIKDIRNPYVL</sequence>
<reference evidence="3" key="2">
    <citation type="submission" date="2015-01" db="EMBL/GenBank/DDBJ databases">
        <title>Evolutionary Origins and Diversification of the Mycorrhizal Mutualists.</title>
        <authorList>
            <consortium name="DOE Joint Genome Institute"/>
            <consortium name="Mycorrhizal Genomics Consortium"/>
            <person name="Kohler A."/>
            <person name="Kuo A."/>
            <person name="Nagy L.G."/>
            <person name="Floudas D."/>
            <person name="Copeland A."/>
            <person name="Barry K.W."/>
            <person name="Cichocki N."/>
            <person name="Veneault-Fourrey C."/>
            <person name="LaButti K."/>
            <person name="Lindquist E.A."/>
            <person name="Lipzen A."/>
            <person name="Lundell T."/>
            <person name="Morin E."/>
            <person name="Murat C."/>
            <person name="Riley R."/>
            <person name="Ohm R."/>
            <person name="Sun H."/>
            <person name="Tunlid A."/>
            <person name="Henrissat B."/>
            <person name="Grigoriev I.V."/>
            <person name="Hibbett D.S."/>
            <person name="Martin F."/>
        </authorList>
    </citation>
    <scope>NUCLEOTIDE SEQUENCE [LARGE SCALE GENOMIC DNA]</scope>
    <source>
        <strain evidence="3">441</strain>
    </source>
</reference>
<organism evidence="2 3">
    <name type="scientific">Pisolithus microcarpus 441</name>
    <dbReference type="NCBI Taxonomy" id="765257"/>
    <lineage>
        <taxon>Eukaryota</taxon>
        <taxon>Fungi</taxon>
        <taxon>Dikarya</taxon>
        <taxon>Basidiomycota</taxon>
        <taxon>Agaricomycotina</taxon>
        <taxon>Agaricomycetes</taxon>
        <taxon>Agaricomycetidae</taxon>
        <taxon>Boletales</taxon>
        <taxon>Sclerodermatineae</taxon>
        <taxon>Pisolithaceae</taxon>
        <taxon>Pisolithus</taxon>
    </lineage>
</organism>
<dbReference type="STRING" id="765257.A0A0C9ZF47"/>
<protein>
    <submittedName>
        <fullName evidence="2">Uncharacterized protein</fullName>
    </submittedName>
</protein>
<dbReference type="SUPFAM" id="SSF56059">
    <property type="entry name" value="Glutathione synthetase ATP-binding domain-like"/>
    <property type="match status" value="1"/>
</dbReference>
<gene>
    <name evidence="2" type="ORF">PISMIDRAFT_23999</name>
</gene>
<accession>A0A0C9ZF47</accession>